<reference evidence="6 7" key="1">
    <citation type="submission" date="2015-06" db="EMBL/GenBank/DDBJ databases">
        <title>Investigation of pathophysiology for high-risk pregnancy and development of treatment modality based on it.</title>
        <authorList>
            <person name="Kim B.-C."/>
            <person name="Lim S."/>
        </authorList>
    </citation>
    <scope>NUCLEOTIDE SEQUENCE [LARGE SCALE GENOMIC DNA]</scope>
    <source>
        <strain evidence="6 7">AD1-86</strain>
    </source>
</reference>
<dbReference type="GO" id="GO:0046872">
    <property type="term" value="F:metal ion binding"/>
    <property type="evidence" value="ECO:0007669"/>
    <property type="project" value="UniProtKB-KW"/>
</dbReference>
<dbReference type="PATRIC" id="fig|1630135.4.peg.1392"/>
<dbReference type="EC" id="4.1.99.12" evidence="5"/>
<keyword evidence="5" id="KW-0464">Manganese</keyword>
<keyword evidence="4 5" id="KW-0479">Metal-binding</keyword>
<dbReference type="UniPathway" id="UPA00275">
    <property type="reaction ID" value="UER00399"/>
</dbReference>
<name>A0A1B0ZJ69_9MICO</name>
<accession>A0A1B0ZJ69</accession>
<keyword evidence="5 6" id="KW-0456">Lyase</keyword>
<dbReference type="KEGG" id="dva:DAD186_13930"/>
<dbReference type="GO" id="GO:0005829">
    <property type="term" value="C:cytosol"/>
    <property type="evidence" value="ECO:0007669"/>
    <property type="project" value="TreeGrafter"/>
</dbReference>
<dbReference type="PANTHER" id="PTHR21327:SF18">
    <property type="entry name" value="3,4-DIHYDROXY-2-BUTANONE 4-PHOSPHATE SYNTHASE"/>
    <property type="match status" value="1"/>
</dbReference>
<comment type="subunit">
    <text evidence="5">Homodimer.</text>
</comment>
<dbReference type="PANTHER" id="PTHR21327">
    <property type="entry name" value="GTP CYCLOHYDROLASE II-RELATED"/>
    <property type="match status" value="1"/>
</dbReference>
<gene>
    <name evidence="6" type="ORF">DAD186_13930</name>
</gene>
<dbReference type="InterPro" id="IPR017945">
    <property type="entry name" value="DHBP_synth_RibB-like_a/b_dom"/>
</dbReference>
<dbReference type="AlphaFoldDB" id="A0A1B0ZJ69"/>
<comment type="cofactor">
    <cofactor evidence="5">
        <name>Mg(2+)</name>
        <dbReference type="ChEBI" id="CHEBI:18420"/>
    </cofactor>
    <cofactor evidence="5">
        <name>Mn(2+)</name>
        <dbReference type="ChEBI" id="CHEBI:29035"/>
    </cofactor>
    <text evidence="5">Binds 2 divalent metal cations per subunit. Magnesium or manganese.</text>
</comment>
<dbReference type="GO" id="GO:0009231">
    <property type="term" value="P:riboflavin biosynthetic process"/>
    <property type="evidence" value="ECO:0007669"/>
    <property type="project" value="UniProtKB-UniPathway"/>
</dbReference>
<evidence type="ECO:0000256" key="3">
    <source>
        <dbReference type="ARBA" id="ARBA00022619"/>
    </source>
</evidence>
<comment type="catalytic activity">
    <reaction evidence="5">
        <text>D-ribulose 5-phosphate = (2S)-2-hydroxy-3-oxobutyl phosphate + formate + H(+)</text>
        <dbReference type="Rhea" id="RHEA:18457"/>
        <dbReference type="ChEBI" id="CHEBI:15378"/>
        <dbReference type="ChEBI" id="CHEBI:15740"/>
        <dbReference type="ChEBI" id="CHEBI:58121"/>
        <dbReference type="ChEBI" id="CHEBI:58830"/>
        <dbReference type="EC" id="4.1.99.12"/>
    </reaction>
</comment>
<evidence type="ECO:0000256" key="1">
    <source>
        <dbReference type="ARBA" id="ARBA00002284"/>
    </source>
</evidence>
<organism evidence="6 7">
    <name type="scientific">Dermabacter vaginalis</name>
    <dbReference type="NCBI Taxonomy" id="1630135"/>
    <lineage>
        <taxon>Bacteria</taxon>
        <taxon>Bacillati</taxon>
        <taxon>Actinomycetota</taxon>
        <taxon>Actinomycetes</taxon>
        <taxon>Micrococcales</taxon>
        <taxon>Dermabacteraceae</taxon>
        <taxon>Dermabacter</taxon>
    </lineage>
</organism>
<comment type="function">
    <text evidence="1 5">Catalyzes the conversion of D-ribulose 5-phosphate to formate and 3,4-dihydroxy-2-butanone 4-phosphate.</text>
</comment>
<dbReference type="SUPFAM" id="SSF55821">
    <property type="entry name" value="YrdC/RibB"/>
    <property type="match status" value="1"/>
</dbReference>
<proteinExistence type="inferred from homology"/>
<dbReference type="Pfam" id="PF00926">
    <property type="entry name" value="DHBP_synthase"/>
    <property type="match status" value="1"/>
</dbReference>
<keyword evidence="3 5" id="KW-0686">Riboflavin biosynthesis</keyword>
<dbReference type="GO" id="GO:0008686">
    <property type="term" value="F:3,4-dihydroxy-2-butanone-4-phosphate synthase activity"/>
    <property type="evidence" value="ECO:0007669"/>
    <property type="project" value="UniProtKB-EC"/>
</dbReference>
<dbReference type="InterPro" id="IPR000422">
    <property type="entry name" value="DHBP_synthase_RibB"/>
</dbReference>
<sequence length="211" mass="22451">MSFAIDLTPMDEALALLARGEILVVLDDENRENEGDLIMAAELASPEKVGFFVRHSSGYLCAPMTTERAAALELPLMVPNSEDPLRTAYTISCDARAVEATGISAVDRAITARTLATASAADLIRPGHVLPLIAKDGGVRERPGHTEAAVELTRLAGLTPVGLIGEVVYDDGSMMHAEALAAFAREHGLGIITIEQLTAYLEDRDAREAAQ</sequence>
<dbReference type="RefSeq" id="WP_082738705.1">
    <property type="nucleotide sequence ID" value="NZ_CP012117.1"/>
</dbReference>
<comment type="pathway">
    <text evidence="2 5">Cofactor biosynthesis; riboflavin biosynthesis; 2-hydroxy-3-oxobutyl phosphate from D-ribulose 5-phosphate: step 1/1.</text>
</comment>
<evidence type="ECO:0000313" key="7">
    <source>
        <dbReference type="Proteomes" id="UP000092596"/>
    </source>
</evidence>
<evidence type="ECO:0000313" key="6">
    <source>
        <dbReference type="EMBL" id="ANP27943.1"/>
    </source>
</evidence>
<evidence type="ECO:0000256" key="4">
    <source>
        <dbReference type="ARBA" id="ARBA00022723"/>
    </source>
</evidence>
<dbReference type="NCBIfam" id="TIGR00506">
    <property type="entry name" value="ribB"/>
    <property type="match status" value="1"/>
</dbReference>
<dbReference type="Proteomes" id="UP000092596">
    <property type="component" value="Chromosome"/>
</dbReference>
<dbReference type="GeneID" id="74909552"/>
<evidence type="ECO:0000256" key="2">
    <source>
        <dbReference type="ARBA" id="ARBA00004904"/>
    </source>
</evidence>
<dbReference type="Gene3D" id="3.90.870.10">
    <property type="entry name" value="DHBP synthase"/>
    <property type="match status" value="1"/>
</dbReference>
<comment type="similarity">
    <text evidence="5">Belongs to the DHBP synthase family.</text>
</comment>
<evidence type="ECO:0000256" key="5">
    <source>
        <dbReference type="RuleBase" id="RU003843"/>
    </source>
</evidence>
<dbReference type="EMBL" id="CP012117">
    <property type="protein sequence ID" value="ANP27943.1"/>
    <property type="molecule type" value="Genomic_DNA"/>
</dbReference>
<protein>
    <recommendedName>
        <fullName evidence="5">3,4-dihydroxy-2-butanone 4-phosphate synthase</fullName>
        <shortName evidence="5">DHBP synthase</shortName>
        <ecNumber evidence="5">4.1.99.12</ecNumber>
    </recommendedName>
</protein>
<dbReference type="STRING" id="1630135.DAD186_13930"/>
<keyword evidence="5" id="KW-0460">Magnesium</keyword>